<dbReference type="InterPro" id="IPR014043">
    <property type="entry name" value="Acyl_transferase_dom"/>
</dbReference>
<dbReference type="PANTHER" id="PTHR43775">
    <property type="entry name" value="FATTY ACID SYNTHASE"/>
    <property type="match status" value="1"/>
</dbReference>
<name>A0ABT3R9L3_9HYPH</name>
<comment type="caution">
    <text evidence="4">The sequence shown here is derived from an EMBL/GenBank/DDBJ whole genome shotgun (WGS) entry which is preliminary data.</text>
</comment>
<dbReference type="SUPFAM" id="SSF52151">
    <property type="entry name" value="FabD/lysophospholipase-like"/>
    <property type="match status" value="1"/>
</dbReference>
<dbReference type="PANTHER" id="PTHR43775:SF37">
    <property type="entry name" value="SI:DKEY-61P9.11"/>
    <property type="match status" value="1"/>
</dbReference>
<accession>A0ABT3R9L3</accession>
<keyword evidence="4" id="KW-0808">Transferase</keyword>
<evidence type="ECO:0000313" key="4">
    <source>
        <dbReference type="EMBL" id="MCX2725785.1"/>
    </source>
</evidence>
<gene>
    <name evidence="4" type="ORF">ON753_26075</name>
</gene>
<evidence type="ECO:0000313" key="5">
    <source>
        <dbReference type="Proteomes" id="UP001300261"/>
    </source>
</evidence>
<keyword evidence="4" id="KW-0012">Acyltransferase</keyword>
<protein>
    <submittedName>
        <fullName evidence="4">Acyltransferase domain-containing protein</fullName>
    </submittedName>
</protein>
<sequence length="323" mass="35447">MLSSSPSLPTVFCFAGQGSQYFHMAADLMDAYPVFRQWMEIGDRIVRNCEDFSPLEKIYSADRKASDPFDHLEHSHPSLFMTQFATAKLLQQMKLKPDMLLGVSLGEFVAMSVAGMIPFETALKAVARQPALFRKNTPAGALIAVLAPEKIRTSSPLLSAVTEIAGFNAEAHCVLACLAGDTQRVLDELRRLDAPFQMLPVPFAFHSAWVEAARHDYLASVARLSFETPFWPVWSACFGKKIDTMDAGSSWRIVREPMQVRRTFAGLEAQGGANYIDLSPTGSLAAVLRQELSGETRSTITNVLSPFGGNLKRVESLCAVLAP</sequence>
<dbReference type="InterPro" id="IPR016035">
    <property type="entry name" value="Acyl_Trfase/lysoPLipase"/>
</dbReference>
<dbReference type="Pfam" id="PF00698">
    <property type="entry name" value="Acyl_transf_1"/>
    <property type="match status" value="1"/>
</dbReference>
<dbReference type="SMART" id="SM00827">
    <property type="entry name" value="PKS_AT"/>
    <property type="match status" value="1"/>
</dbReference>
<keyword evidence="2" id="KW-0597">Phosphoprotein</keyword>
<dbReference type="GO" id="GO:0016746">
    <property type="term" value="F:acyltransferase activity"/>
    <property type="evidence" value="ECO:0007669"/>
    <property type="project" value="UniProtKB-KW"/>
</dbReference>
<dbReference type="Gene3D" id="3.40.366.10">
    <property type="entry name" value="Malonyl-Coenzyme A Acyl Carrier Protein, domain 2"/>
    <property type="match status" value="1"/>
</dbReference>
<keyword evidence="5" id="KW-1185">Reference proteome</keyword>
<feature type="domain" description="Malonyl-CoA:ACP transacylase (MAT)" evidence="3">
    <location>
        <begin position="13"/>
        <end position="314"/>
    </location>
</feature>
<dbReference type="InterPro" id="IPR050091">
    <property type="entry name" value="PKS_NRPS_Biosynth_Enz"/>
</dbReference>
<dbReference type="InterPro" id="IPR001227">
    <property type="entry name" value="Ac_transferase_dom_sf"/>
</dbReference>
<keyword evidence="1" id="KW-0596">Phosphopantetheine</keyword>
<evidence type="ECO:0000256" key="2">
    <source>
        <dbReference type="ARBA" id="ARBA00022553"/>
    </source>
</evidence>
<proteinExistence type="predicted"/>
<evidence type="ECO:0000256" key="1">
    <source>
        <dbReference type="ARBA" id="ARBA00022450"/>
    </source>
</evidence>
<dbReference type="Proteomes" id="UP001300261">
    <property type="component" value="Unassembled WGS sequence"/>
</dbReference>
<evidence type="ECO:0000259" key="3">
    <source>
        <dbReference type="SMART" id="SM00827"/>
    </source>
</evidence>
<organism evidence="4 5">
    <name type="scientific">Roseibium salinum</name>
    <dbReference type="NCBI Taxonomy" id="1604349"/>
    <lineage>
        <taxon>Bacteria</taxon>
        <taxon>Pseudomonadati</taxon>
        <taxon>Pseudomonadota</taxon>
        <taxon>Alphaproteobacteria</taxon>
        <taxon>Hyphomicrobiales</taxon>
        <taxon>Stappiaceae</taxon>
        <taxon>Roseibium</taxon>
    </lineage>
</organism>
<dbReference type="RefSeq" id="WP_265966919.1">
    <property type="nucleotide sequence ID" value="NZ_JAPEVI010000003.1"/>
</dbReference>
<reference evidence="4 5" key="1">
    <citation type="journal article" date="2016" name="Int. J. Syst. Evol. Microbiol.">
        <title>Labrenzia salina sp. nov., isolated from the rhizosphere of the halophyte Arthrocnemum macrostachyum.</title>
        <authorList>
            <person name="Camacho M."/>
            <person name="Redondo-Gomez S."/>
            <person name="Rodriguez-Llorente I."/>
            <person name="Rohde M."/>
            <person name="Sproer C."/>
            <person name="Schumann P."/>
            <person name="Klenk H.P."/>
            <person name="Montero-Calasanz M.D.C."/>
        </authorList>
    </citation>
    <scope>NUCLEOTIDE SEQUENCE [LARGE SCALE GENOMIC DNA]</scope>
    <source>
        <strain evidence="4 5">DSM 29163</strain>
    </source>
</reference>
<dbReference type="EMBL" id="JAPEVI010000003">
    <property type="protein sequence ID" value="MCX2725785.1"/>
    <property type="molecule type" value="Genomic_DNA"/>
</dbReference>